<sequence>MLLIVGRLIAITSISSAPVNITEISARHIREFVAQSWLLSGRTCATPFWSHRTHVGTVERGERNITLLNAQRIADALGVLSN</sequence>
<dbReference type="AlphaFoldDB" id="F1KM36"/>
<protein>
    <submittedName>
        <fullName evidence="1">C.SpeIP</fullName>
    </submittedName>
</protein>
<accession>F1KM36</accession>
<reference evidence="1" key="1">
    <citation type="submission" date="2011-02" db="EMBL/GenBank/DDBJ databases">
        <title>SpeI RM system.</title>
        <authorList>
            <person name="Stewart F."/>
            <person name="Morgan R.D."/>
        </authorList>
    </citation>
    <scope>NUCLEOTIDE SEQUENCE</scope>
    <source>
        <strain evidence="1">ATCC 13923</strain>
    </source>
</reference>
<gene>
    <name evidence="1" type="primary">speIC</name>
</gene>
<name>F1KM36_9BURK</name>
<proteinExistence type="predicted"/>
<dbReference type="EMBL" id="JF432055">
    <property type="protein sequence ID" value="ADZ31411.1"/>
    <property type="molecule type" value="Genomic_DNA"/>
</dbReference>
<organism evidence="1">
    <name type="scientific">Sphaerotilus natans</name>
    <dbReference type="NCBI Taxonomy" id="34103"/>
    <lineage>
        <taxon>Bacteria</taxon>
        <taxon>Pseudomonadati</taxon>
        <taxon>Pseudomonadota</taxon>
        <taxon>Betaproteobacteria</taxon>
        <taxon>Burkholderiales</taxon>
        <taxon>Sphaerotilaceae</taxon>
        <taxon>Sphaerotilus</taxon>
    </lineage>
</organism>
<evidence type="ECO:0000313" key="1">
    <source>
        <dbReference type="EMBL" id="ADZ31411.1"/>
    </source>
</evidence>